<proteinExistence type="predicted"/>
<dbReference type="Gene3D" id="1.10.101.10">
    <property type="entry name" value="PGBD-like superfamily/PGBD"/>
    <property type="match status" value="1"/>
</dbReference>
<protein>
    <recommendedName>
        <fullName evidence="2">eCIS core domain-containing protein</fullName>
    </recommendedName>
</protein>
<evidence type="ECO:0000259" key="2">
    <source>
        <dbReference type="Pfam" id="PF13699"/>
    </source>
</evidence>
<accession>A0A1M5G6C6</accession>
<dbReference type="STRING" id="1122133.SAMN02745157_3295"/>
<keyword evidence="4" id="KW-1185">Reference proteome</keyword>
<feature type="domain" description="eCIS core" evidence="2">
    <location>
        <begin position="76"/>
        <end position="152"/>
    </location>
</feature>
<evidence type="ECO:0000313" key="4">
    <source>
        <dbReference type="Proteomes" id="UP000184485"/>
    </source>
</evidence>
<name>A0A1M5G6C6_9HYPH</name>
<dbReference type="AlphaFoldDB" id="A0A1M5G6C6"/>
<organism evidence="3 4">
    <name type="scientific">Kaistia soli DSM 19436</name>
    <dbReference type="NCBI Taxonomy" id="1122133"/>
    <lineage>
        <taxon>Bacteria</taxon>
        <taxon>Pseudomonadati</taxon>
        <taxon>Pseudomonadota</taxon>
        <taxon>Alphaproteobacteria</taxon>
        <taxon>Hyphomicrobiales</taxon>
        <taxon>Kaistiaceae</taxon>
        <taxon>Kaistia</taxon>
    </lineage>
</organism>
<dbReference type="SUPFAM" id="SSF47090">
    <property type="entry name" value="PGBD-like"/>
    <property type="match status" value="1"/>
</dbReference>
<evidence type="ECO:0000313" key="3">
    <source>
        <dbReference type="EMBL" id="SHF99276.1"/>
    </source>
</evidence>
<dbReference type="InterPro" id="IPR025295">
    <property type="entry name" value="eCIS_core_dom"/>
</dbReference>
<evidence type="ECO:0000256" key="1">
    <source>
        <dbReference type="SAM" id="MobiDB-lite"/>
    </source>
</evidence>
<dbReference type="InterPro" id="IPR036366">
    <property type="entry name" value="PGBDSf"/>
</dbReference>
<dbReference type="Proteomes" id="UP000184485">
    <property type="component" value="Unassembled WGS sequence"/>
</dbReference>
<reference evidence="3 4" key="1">
    <citation type="submission" date="2016-11" db="EMBL/GenBank/DDBJ databases">
        <authorList>
            <person name="Jaros S."/>
            <person name="Januszkiewicz K."/>
            <person name="Wedrychowicz H."/>
        </authorList>
    </citation>
    <scope>NUCLEOTIDE SEQUENCE [LARGE SCALE GENOMIC DNA]</scope>
    <source>
        <strain evidence="3 4">DSM 19436</strain>
    </source>
</reference>
<gene>
    <name evidence="3" type="ORF">SAMN02745157_3295</name>
</gene>
<dbReference type="Pfam" id="PF13699">
    <property type="entry name" value="eCIS_core"/>
    <property type="match status" value="1"/>
</dbReference>
<sequence length="609" mass="66705">MAGGRLASASMAKAGQGLTRWAAAPRHDPRERSADRQSDAVMGGRGVEANPVVPAGTARPAGSSPIVSRMGQGQSLDAATRGYFEPRFGADFSQVRIHAGAQAGRSADAMGAEAFTDGRDLVFGPGRYAPASEAGRRLIAHELAHVVQHQQGLMRQPGQLFLKPKAVRFQDEPTLDDVSDGKRVLKTGDSGEAVVRLTVALSELGHYTLSIIDENFDTYVAGAVTKFQTAAGLTGKVTADQCDKVTFDALDAKFAGGYGVERAVIGRQKAGSLLAGTDTLDTAERKAADRAISTEVKAVGGGPLPTFVPDIKGKGKYEDRLTTLVESVIVDQYDRFGKDKGKDHKDPAKLYDWKQIELIAKESQKATDAVFKEYYSGVVHPALTQGTNLFDGWDDKEAQLKAGGKAKEDERANWRVQKIIEGQDVYPLDTEHGAVQTRKAEADIIKRVKKALVGKYRSELIETDKGWPGFADPNTGKIFIQRFKGTTPDRQRFDMWHYFYTFIHEYIHTLENADHTKYRQTKSEKKGNKVLREGATEYLSHIVWSSITFDAALRKTIEGPFHDPLTTFKIPQFVGYAEFANAERLAGIVGIRNFLASYFLGKAEMIGKP</sequence>
<dbReference type="InterPro" id="IPR036365">
    <property type="entry name" value="PGBD-like_sf"/>
</dbReference>
<feature type="region of interest" description="Disordered" evidence="1">
    <location>
        <begin position="1"/>
        <end position="69"/>
    </location>
</feature>
<dbReference type="EMBL" id="FQUP01000003">
    <property type="protein sequence ID" value="SHF99276.1"/>
    <property type="molecule type" value="Genomic_DNA"/>
</dbReference>
<feature type="compositionally biased region" description="Basic and acidic residues" evidence="1">
    <location>
        <begin position="25"/>
        <end position="38"/>
    </location>
</feature>